<dbReference type="Proteomes" id="UP000178912">
    <property type="component" value="Unassembled WGS sequence"/>
</dbReference>
<sequence>MKSFAFVVSGLAFACVAKAASCSASNAERVTVNTGSNGGGSNGGGSNGGGSGGGGGGFVPNRNACYDLETLEWQCDIVYRRLTSRRSLMTLSKRDGLDCTSSEACISLEGEISCYNPTTDDFHVEDGTKGNFRTGDYLLPDGQAGNLFNGPFPTPLSSTGVGASRTTVRSSDPAGSTKSGDATVFTTLADSASKSSNPTATLPAGVTTTSNSATATPNSGHQEQGRGHWVGAGVGLAGLLAL</sequence>
<feature type="compositionally biased region" description="Low complexity" evidence="1">
    <location>
        <begin position="207"/>
        <end position="219"/>
    </location>
</feature>
<feature type="region of interest" description="Disordered" evidence="1">
    <location>
        <begin position="34"/>
        <end position="53"/>
    </location>
</feature>
<keyword evidence="4" id="KW-1185">Reference proteome</keyword>
<keyword evidence="2" id="KW-0732">Signal</keyword>
<feature type="compositionally biased region" description="Polar residues" evidence="1">
    <location>
        <begin position="156"/>
        <end position="200"/>
    </location>
</feature>
<feature type="signal peptide" evidence="2">
    <location>
        <begin position="1"/>
        <end position="19"/>
    </location>
</feature>
<reference evidence="4" key="1">
    <citation type="submission" date="2016-03" db="EMBL/GenBank/DDBJ databases">
        <authorList>
            <person name="Guldener U."/>
        </authorList>
    </citation>
    <scope>NUCLEOTIDE SEQUENCE [LARGE SCALE GENOMIC DNA]</scope>
    <source>
        <strain evidence="4">04CH-RAC-A.6.1</strain>
    </source>
</reference>
<evidence type="ECO:0000256" key="2">
    <source>
        <dbReference type="SAM" id="SignalP"/>
    </source>
</evidence>
<dbReference type="EMBL" id="FJUX01000017">
    <property type="protein sequence ID" value="CZS93946.1"/>
    <property type="molecule type" value="Genomic_DNA"/>
</dbReference>
<feature type="chain" id="PRO_5009445630" evidence="2">
    <location>
        <begin position="20"/>
        <end position="242"/>
    </location>
</feature>
<gene>
    <name evidence="3" type="ORF">RAG0_03995</name>
</gene>
<evidence type="ECO:0000313" key="4">
    <source>
        <dbReference type="Proteomes" id="UP000178912"/>
    </source>
</evidence>
<protein>
    <submittedName>
        <fullName evidence="3">Uncharacterized protein</fullName>
    </submittedName>
</protein>
<accession>A0A1E1K787</accession>
<dbReference type="PROSITE" id="PS51257">
    <property type="entry name" value="PROKAR_LIPOPROTEIN"/>
    <property type="match status" value="1"/>
</dbReference>
<feature type="compositionally biased region" description="Gly residues" evidence="1">
    <location>
        <begin position="36"/>
        <end position="53"/>
    </location>
</feature>
<evidence type="ECO:0000313" key="3">
    <source>
        <dbReference type="EMBL" id="CZS93946.1"/>
    </source>
</evidence>
<dbReference type="OrthoDB" id="3880665at2759"/>
<proteinExistence type="predicted"/>
<dbReference type="AlphaFoldDB" id="A0A1E1K787"/>
<organism evidence="3 4">
    <name type="scientific">Rhynchosporium agropyri</name>
    <dbReference type="NCBI Taxonomy" id="914238"/>
    <lineage>
        <taxon>Eukaryota</taxon>
        <taxon>Fungi</taxon>
        <taxon>Dikarya</taxon>
        <taxon>Ascomycota</taxon>
        <taxon>Pezizomycotina</taxon>
        <taxon>Leotiomycetes</taxon>
        <taxon>Helotiales</taxon>
        <taxon>Ploettnerulaceae</taxon>
        <taxon>Rhynchosporium</taxon>
    </lineage>
</organism>
<evidence type="ECO:0000256" key="1">
    <source>
        <dbReference type="SAM" id="MobiDB-lite"/>
    </source>
</evidence>
<name>A0A1E1K787_9HELO</name>
<feature type="region of interest" description="Disordered" evidence="1">
    <location>
        <begin position="156"/>
        <end position="229"/>
    </location>
</feature>